<dbReference type="RefSeq" id="WP_344757696.1">
    <property type="nucleotide sequence ID" value="NZ_BAABBS010000001.1"/>
</dbReference>
<dbReference type="Pfam" id="PF13620">
    <property type="entry name" value="CarboxypepD_reg"/>
    <property type="match status" value="1"/>
</dbReference>
<dbReference type="SUPFAM" id="SSF49478">
    <property type="entry name" value="Cna protein B-type domain"/>
    <property type="match status" value="1"/>
</dbReference>
<evidence type="ECO:0000313" key="5">
    <source>
        <dbReference type="Proteomes" id="UP001260072"/>
    </source>
</evidence>
<comment type="catalytic activity">
    <reaction evidence="1">
        <text>Endohydrolysis of (1-&gt;4)-alpha-D-glucosidic linkages in polysaccharides containing three or more (1-&gt;4)-alpha-linked D-glucose units.</text>
        <dbReference type="EC" id="3.2.1.1"/>
    </reaction>
</comment>
<dbReference type="Gene3D" id="2.60.40.2700">
    <property type="match status" value="1"/>
</dbReference>
<dbReference type="InterPro" id="IPR051922">
    <property type="entry name" value="Bact_Sporulation_Assoc"/>
</dbReference>
<protein>
    <recommendedName>
        <fullName evidence="2">alpha-amylase</fullName>
        <ecNumber evidence="2">3.2.1.1</ecNumber>
    </recommendedName>
    <alternativeName>
        <fullName evidence="3">1,4-alpha-D-glucan glucanohydrolase</fullName>
    </alternativeName>
</protein>
<evidence type="ECO:0000256" key="3">
    <source>
        <dbReference type="ARBA" id="ARBA00030238"/>
    </source>
</evidence>
<accession>A0ABU1FL93</accession>
<dbReference type="SUPFAM" id="SSF49452">
    <property type="entry name" value="Starch-binding domain-like"/>
    <property type="match status" value="1"/>
</dbReference>
<dbReference type="Gene3D" id="2.60.40.10">
    <property type="entry name" value="Immunoglobulins"/>
    <property type="match status" value="1"/>
</dbReference>
<organism evidence="4 5">
    <name type="scientific">Agromyces indicus</name>
    <dbReference type="NCBI Taxonomy" id="758919"/>
    <lineage>
        <taxon>Bacteria</taxon>
        <taxon>Bacillati</taxon>
        <taxon>Actinomycetota</taxon>
        <taxon>Actinomycetes</taxon>
        <taxon>Micrococcales</taxon>
        <taxon>Microbacteriaceae</taxon>
        <taxon>Agromyces</taxon>
    </lineage>
</organism>
<evidence type="ECO:0000313" key="4">
    <source>
        <dbReference type="EMBL" id="MDR5692494.1"/>
    </source>
</evidence>
<keyword evidence="5" id="KW-1185">Reference proteome</keyword>
<proteinExistence type="predicted"/>
<evidence type="ECO:0000256" key="2">
    <source>
        <dbReference type="ARBA" id="ARBA00012595"/>
    </source>
</evidence>
<dbReference type="InterPro" id="IPR007253">
    <property type="entry name" value="Cell_wall-bd_2"/>
</dbReference>
<dbReference type="Proteomes" id="UP001260072">
    <property type="component" value="Unassembled WGS sequence"/>
</dbReference>
<sequence>MPSHRSGRAAPRSRPTARLARGWFLVALATALAVVAPGTAIASPTAAVGTATPAAAVPVVAAETATDARIAGTVVGVHGSPLSAVTVRLHRIDGSGMIALNSRTTDTTGTFSFSGLAAGDYTLEFTPKWESNHLQTWWGGAAAQAEAVPIRVGASEQVTGLRAELRPGAVVTGVLTDEHGAPLVGHVVALLGASSCQAVLWEQSLAGGVFRFSGLEPGTYSLYFWNGGPDERTFIGEYWRDQPECDLVDRFELAQGQVLGGMDVELSTRRVELRNPTFSPSSPSVGVPLTVEAASPTPGVVFDYQWGAGYVAIPGATGPTLTPSAEHLGKSLYVRITAHAPGFAPVLLTAYAGTVEPPPPPLDWGPVVRLSGPDRYATSVAVSRSQFAPGVDTVFIASGAAFPDALSGAGVAASRNGPLLLTPAAGLPQVVIDEIKRLKPKMAIIFGGTGAVSSKVQQQLYELTNQHHVARFSGSDRYATSVAISRMEYSPLAPPVVYVANGMDFPDALSGAPLAGRERGPLLLSTATALPSPIAAELDRLNPQRIVILGGTGSISDAVARQLGTYTSGGVTRLAGADRYQTSAAISKGSFDVGVPVAYIANGANFPDALSGAPVAGMQGGPVLLTPASALPEAVVDELQRLRPERVVILGGTGSVSSAVQQQLDGLG</sequence>
<name>A0ABU1FL93_9MICO</name>
<dbReference type="PANTHER" id="PTHR30032:SF8">
    <property type="entry name" value="GERMINATION-SPECIFIC N-ACETYLMURAMOYL-L-ALANINE AMIDASE"/>
    <property type="match status" value="1"/>
</dbReference>
<dbReference type="InterPro" id="IPR013784">
    <property type="entry name" value="Carb-bd-like_fold"/>
</dbReference>
<reference evidence="5" key="1">
    <citation type="submission" date="2023-07" db="EMBL/GenBank/DDBJ databases">
        <title>Description of three actinobacteria isolated from air of manufacturing shop in a pharmaceutical factory.</title>
        <authorList>
            <person name="Zhang D.-F."/>
        </authorList>
    </citation>
    <scope>NUCLEOTIDE SEQUENCE [LARGE SCALE GENOMIC DNA]</scope>
    <source>
        <strain evidence="5">CCTCC AB 2011122</strain>
    </source>
</reference>
<evidence type="ECO:0000256" key="1">
    <source>
        <dbReference type="ARBA" id="ARBA00000548"/>
    </source>
</evidence>
<dbReference type="PANTHER" id="PTHR30032">
    <property type="entry name" value="N-ACETYLMURAMOYL-L-ALANINE AMIDASE-RELATED"/>
    <property type="match status" value="1"/>
</dbReference>
<dbReference type="EC" id="3.2.1.1" evidence="2"/>
<dbReference type="Gene3D" id="3.40.50.12090">
    <property type="match status" value="2"/>
</dbReference>
<gene>
    <name evidence="4" type="ORF">RH861_10530</name>
</gene>
<dbReference type="Pfam" id="PF04122">
    <property type="entry name" value="CW_binding_2"/>
    <property type="match status" value="3"/>
</dbReference>
<comment type="caution">
    <text evidence="4">The sequence shown here is derived from an EMBL/GenBank/DDBJ whole genome shotgun (WGS) entry which is preliminary data.</text>
</comment>
<dbReference type="EMBL" id="JAVKGS010000003">
    <property type="protein sequence ID" value="MDR5692494.1"/>
    <property type="molecule type" value="Genomic_DNA"/>
</dbReference>
<dbReference type="InterPro" id="IPR013783">
    <property type="entry name" value="Ig-like_fold"/>
</dbReference>